<organism evidence="1 2">
    <name type="scientific">Sphingobacterium multivorum</name>
    <dbReference type="NCBI Taxonomy" id="28454"/>
    <lineage>
        <taxon>Bacteria</taxon>
        <taxon>Pseudomonadati</taxon>
        <taxon>Bacteroidota</taxon>
        <taxon>Sphingobacteriia</taxon>
        <taxon>Sphingobacteriales</taxon>
        <taxon>Sphingobacteriaceae</taxon>
        <taxon>Sphingobacterium</taxon>
    </lineage>
</organism>
<name>A0A2X2JM57_SPHMU</name>
<dbReference type="EMBL" id="UAUU01000009">
    <property type="protein sequence ID" value="SPZ88485.1"/>
    <property type="molecule type" value="Genomic_DNA"/>
</dbReference>
<dbReference type="AlphaFoldDB" id="A0A2X2JM57"/>
<accession>A0A2X2JM57</accession>
<evidence type="ECO:0000313" key="2">
    <source>
        <dbReference type="Proteomes" id="UP000251241"/>
    </source>
</evidence>
<sequence>MATDFIKNKHLAIRASFGISLAQVERLNHLHPEEFWKELAQSRPFRPINFTPLKLDFDDLPASQLDAEQKKQLQRRNQKQINEINLKFLQEMVSSEDQLREKMASSGTAILLQGAAARSLMSCC</sequence>
<dbReference type="InterPro" id="IPR014917">
    <property type="entry name" value="DUF1800"/>
</dbReference>
<dbReference type="RefSeq" id="WP_218565391.1">
    <property type="nucleotide sequence ID" value="NZ_UAUU01000009.1"/>
</dbReference>
<proteinExistence type="predicted"/>
<dbReference type="Pfam" id="PF08811">
    <property type="entry name" value="DUF1800"/>
    <property type="match status" value="1"/>
</dbReference>
<protein>
    <submittedName>
        <fullName evidence="1">Uncharacterized protein</fullName>
    </submittedName>
</protein>
<evidence type="ECO:0000313" key="1">
    <source>
        <dbReference type="EMBL" id="SPZ88485.1"/>
    </source>
</evidence>
<reference evidence="1 2" key="1">
    <citation type="submission" date="2018-06" db="EMBL/GenBank/DDBJ databases">
        <authorList>
            <consortium name="Pathogen Informatics"/>
            <person name="Doyle S."/>
        </authorList>
    </citation>
    <scope>NUCLEOTIDE SEQUENCE [LARGE SCALE GENOMIC DNA]</scope>
    <source>
        <strain evidence="1 2">NCTC11343</strain>
    </source>
</reference>
<gene>
    <name evidence="1" type="ORF">NCTC11343_03513</name>
</gene>
<dbReference type="Proteomes" id="UP000251241">
    <property type="component" value="Unassembled WGS sequence"/>
</dbReference>